<dbReference type="InterPro" id="IPR018165">
    <property type="entry name" value="Ala-tRNA-synth_IIc_core"/>
</dbReference>
<evidence type="ECO:0000256" key="12">
    <source>
        <dbReference type="SAM" id="MobiDB-lite"/>
    </source>
</evidence>
<dbReference type="AlphaFoldDB" id="A0A937XFM6"/>
<dbReference type="GO" id="GO:0005524">
    <property type="term" value="F:ATP binding"/>
    <property type="evidence" value="ECO:0007669"/>
    <property type="project" value="UniProtKB-UniRule"/>
</dbReference>
<dbReference type="GO" id="GO:0008270">
    <property type="term" value="F:zinc ion binding"/>
    <property type="evidence" value="ECO:0007669"/>
    <property type="project" value="UniProtKB-UniRule"/>
</dbReference>
<sequence>MNHRELRRTFLEFYAQRDHRVVPSSSLIPRDDPTMLFTAAGMVQFKPYWAGTVELPYRRATSIQKCLRASDLDQVGRTPRHGTFFEMLGNFSFGDYFKHEAIPWAWEYLTQVVKLDAERLYASVFEEDDEAYNIWRTKVGLSFKKVVRLGTKDNFWGPVGGGGACGPCSEIYVDLGAEFGCGKAECAPGCDCDRFSEVYNIVFPQYNQLPDGTREPLKNRGIDTGMGMERLAMVSQKKKTIFDTDLFAPIIKATAKMLNLESKAISGHEPKSSADFGHVPSMLYVAADHARALTFAIADGVIPSNEARGYTLRSILRRALLFAHRQGVVEPFLYRVSGEVVELMRQWYPEVVAKREQAALIIKSEEERFLRTLDAGLERWQDVLEAHKRDGLVPGEDLFKLHDTFGFHIELVKELAEDAGVKLDTDGFERAMQEQRERSRKETFISTAAGPAHEGAADWKFVGYDSDEADTELASFVQLPDGLFEVVLKRIPFYAEMGGQVGDTGRVIGEGFELEVLNTYYKQGLPACRAKLVRGEIASGKVFAAVDKERRREIERAHTATHLLHAALRQTLGDYVKQEGSLVEPGRLRFDFAAFEPMALSQVLAVERLVYEQVVADVPLERAEKSLEEARAAGALAFFGDTYGERVTVVRIGEFSKELCGGTHLRSTGEIGLFRIVSETGVAAGIRRIEALVGKAAFECAAFERATVTELLGQLGGTEETLTKKVAGLTEEMKRLGSKLASLSAQSARAAGEKLAAAADEVGGMRIVVGHYSEFETSELRLVSDRVRELLREKYAGLLTGGEGPRIRYVVFVSPDLQSSLPAGKLAKTVGPAMGGGGGGKPDLAEGGGQLDKLGAGQEAFRSVLKALASPQA</sequence>
<dbReference type="HAMAP" id="MF_00036_B">
    <property type="entry name" value="Ala_tRNA_synth_B"/>
    <property type="match status" value="1"/>
</dbReference>
<dbReference type="Pfam" id="PF02272">
    <property type="entry name" value="DHHA1"/>
    <property type="match status" value="1"/>
</dbReference>
<evidence type="ECO:0000256" key="1">
    <source>
        <dbReference type="ARBA" id="ARBA00008226"/>
    </source>
</evidence>
<dbReference type="PANTHER" id="PTHR11777">
    <property type="entry name" value="ALANYL-TRNA SYNTHETASE"/>
    <property type="match status" value="1"/>
</dbReference>
<dbReference type="CDD" id="cd00673">
    <property type="entry name" value="AlaRS_core"/>
    <property type="match status" value="1"/>
</dbReference>
<dbReference type="InterPro" id="IPR018162">
    <property type="entry name" value="Ala-tRNA-ligase_IIc_anticod-bd"/>
</dbReference>
<dbReference type="FunFam" id="3.10.310.40:FF:000001">
    <property type="entry name" value="Alanine--tRNA ligase"/>
    <property type="match status" value="1"/>
</dbReference>
<dbReference type="PRINTS" id="PR00980">
    <property type="entry name" value="TRNASYNTHALA"/>
</dbReference>
<proteinExistence type="inferred from homology"/>
<dbReference type="GO" id="GO:0006419">
    <property type="term" value="P:alanyl-tRNA aminoacylation"/>
    <property type="evidence" value="ECO:0007669"/>
    <property type="project" value="UniProtKB-UniRule"/>
</dbReference>
<dbReference type="InterPro" id="IPR003156">
    <property type="entry name" value="DHHA1_dom"/>
</dbReference>
<keyword evidence="2 11" id="KW-0820">tRNA-binding</keyword>
<evidence type="ECO:0000256" key="11">
    <source>
        <dbReference type="HAMAP-Rule" id="MF_00036"/>
    </source>
</evidence>
<comment type="caution">
    <text evidence="14">The sequence shown here is derived from an EMBL/GenBank/DDBJ whole genome shotgun (WGS) entry which is preliminary data.</text>
</comment>
<dbReference type="Gene3D" id="3.30.930.10">
    <property type="entry name" value="Bira Bifunctional Protein, Domain 2"/>
    <property type="match status" value="1"/>
</dbReference>
<dbReference type="GO" id="GO:0004813">
    <property type="term" value="F:alanine-tRNA ligase activity"/>
    <property type="evidence" value="ECO:0007669"/>
    <property type="project" value="UniProtKB-UniRule"/>
</dbReference>
<protein>
    <recommendedName>
        <fullName evidence="11">Alanine--tRNA ligase</fullName>
        <ecNumber evidence="11">6.1.1.7</ecNumber>
    </recommendedName>
    <alternativeName>
        <fullName evidence="11">Alanyl-tRNA synthetase</fullName>
        <shortName evidence="11">AlaRS</shortName>
    </alternativeName>
</protein>
<dbReference type="EC" id="6.1.1.7" evidence="11"/>
<accession>A0A937XFM6</accession>
<dbReference type="GO" id="GO:0002161">
    <property type="term" value="F:aminoacyl-tRNA deacylase activity"/>
    <property type="evidence" value="ECO:0007669"/>
    <property type="project" value="TreeGrafter"/>
</dbReference>
<evidence type="ECO:0000256" key="4">
    <source>
        <dbReference type="ARBA" id="ARBA00022723"/>
    </source>
</evidence>
<reference evidence="14" key="1">
    <citation type="submission" date="2019-03" db="EMBL/GenBank/DDBJ databases">
        <title>Lake Tanganyika Metagenome-Assembled Genomes (MAGs).</title>
        <authorList>
            <person name="Tran P."/>
        </authorList>
    </citation>
    <scope>NUCLEOTIDE SEQUENCE</scope>
    <source>
        <strain evidence="14">K_DeepCast_150m_m2_040</strain>
    </source>
</reference>
<keyword evidence="9 11" id="KW-0648">Protein biosynthesis</keyword>
<keyword evidence="4 11" id="KW-0479">Metal-binding</keyword>
<feature type="region of interest" description="Disordered" evidence="12">
    <location>
        <begin position="832"/>
        <end position="852"/>
    </location>
</feature>
<evidence type="ECO:0000256" key="10">
    <source>
        <dbReference type="ARBA" id="ARBA00023146"/>
    </source>
</evidence>
<evidence type="ECO:0000256" key="2">
    <source>
        <dbReference type="ARBA" id="ARBA00022555"/>
    </source>
</evidence>
<dbReference type="InterPro" id="IPR023033">
    <property type="entry name" value="Ala_tRNA_ligase_euk/bac"/>
</dbReference>
<dbReference type="Pfam" id="PF07973">
    <property type="entry name" value="tRNA_SAD"/>
    <property type="match status" value="1"/>
</dbReference>
<feature type="binding site" evidence="11">
    <location>
        <position position="664"/>
    </location>
    <ligand>
        <name>Zn(2+)</name>
        <dbReference type="ChEBI" id="CHEBI:29105"/>
    </ligand>
</feature>
<dbReference type="SUPFAM" id="SSF101353">
    <property type="entry name" value="Putative anticodon-binding domain of alanyl-tRNA synthetase (AlaRS)"/>
    <property type="match status" value="1"/>
</dbReference>
<evidence type="ECO:0000256" key="6">
    <source>
        <dbReference type="ARBA" id="ARBA00022833"/>
    </source>
</evidence>
<dbReference type="InterPro" id="IPR012947">
    <property type="entry name" value="tRNA_SAD"/>
</dbReference>
<evidence type="ECO:0000256" key="7">
    <source>
        <dbReference type="ARBA" id="ARBA00022840"/>
    </source>
</evidence>
<dbReference type="InterPro" id="IPR002318">
    <property type="entry name" value="Ala-tRNA-lgiase_IIc"/>
</dbReference>
<comment type="catalytic activity">
    <reaction evidence="11">
        <text>tRNA(Ala) + L-alanine + ATP = L-alanyl-tRNA(Ala) + AMP + diphosphate</text>
        <dbReference type="Rhea" id="RHEA:12540"/>
        <dbReference type="Rhea" id="RHEA-COMP:9657"/>
        <dbReference type="Rhea" id="RHEA-COMP:9923"/>
        <dbReference type="ChEBI" id="CHEBI:30616"/>
        <dbReference type="ChEBI" id="CHEBI:33019"/>
        <dbReference type="ChEBI" id="CHEBI:57972"/>
        <dbReference type="ChEBI" id="CHEBI:78442"/>
        <dbReference type="ChEBI" id="CHEBI:78497"/>
        <dbReference type="ChEBI" id="CHEBI:456215"/>
        <dbReference type="EC" id="6.1.1.7"/>
    </reaction>
</comment>
<feature type="domain" description="Alanyl-transfer RNA synthetases family profile" evidence="13">
    <location>
        <begin position="1"/>
        <end position="703"/>
    </location>
</feature>
<feature type="binding site" evidence="11">
    <location>
        <position position="660"/>
    </location>
    <ligand>
        <name>Zn(2+)</name>
        <dbReference type="ChEBI" id="CHEBI:29105"/>
    </ligand>
</feature>
<dbReference type="Gene3D" id="3.30.54.20">
    <property type="match status" value="1"/>
</dbReference>
<dbReference type="SUPFAM" id="SSF55681">
    <property type="entry name" value="Class II aaRS and biotin synthetases"/>
    <property type="match status" value="1"/>
</dbReference>
<dbReference type="SUPFAM" id="SSF55186">
    <property type="entry name" value="ThrRS/AlaRS common domain"/>
    <property type="match status" value="1"/>
</dbReference>
<keyword evidence="6 11" id="KW-0862">Zinc</keyword>
<name>A0A937XFM6_UNCW3</name>
<evidence type="ECO:0000256" key="3">
    <source>
        <dbReference type="ARBA" id="ARBA00022598"/>
    </source>
</evidence>
<keyword evidence="3 11" id="KW-0436">Ligase</keyword>
<dbReference type="InterPro" id="IPR009000">
    <property type="entry name" value="Transl_B-barrel_sf"/>
</dbReference>
<keyword evidence="8 11" id="KW-0694">RNA-binding</keyword>
<dbReference type="PROSITE" id="PS50860">
    <property type="entry name" value="AA_TRNA_LIGASE_II_ALA"/>
    <property type="match status" value="1"/>
</dbReference>
<gene>
    <name evidence="11 14" type="primary">alaS</name>
    <name evidence="14" type="ORF">FJY68_02610</name>
</gene>
<keyword evidence="11" id="KW-0963">Cytoplasm</keyword>
<feature type="binding site" evidence="11">
    <location>
        <position position="558"/>
    </location>
    <ligand>
        <name>Zn(2+)</name>
        <dbReference type="ChEBI" id="CHEBI:29105"/>
    </ligand>
</feature>
<dbReference type="EMBL" id="VGIR01000009">
    <property type="protein sequence ID" value="MBM3330728.1"/>
    <property type="molecule type" value="Genomic_DNA"/>
</dbReference>
<dbReference type="Gene3D" id="3.10.310.40">
    <property type="match status" value="1"/>
</dbReference>
<comment type="subcellular location">
    <subcellularLocation>
        <location evidence="11">Cytoplasm</location>
    </subcellularLocation>
</comment>
<dbReference type="Pfam" id="PF01411">
    <property type="entry name" value="tRNA-synt_2c"/>
    <property type="match status" value="1"/>
</dbReference>
<dbReference type="InterPro" id="IPR045864">
    <property type="entry name" value="aa-tRNA-synth_II/BPL/LPL"/>
</dbReference>
<comment type="cofactor">
    <cofactor evidence="11">
        <name>Zn(2+)</name>
        <dbReference type="ChEBI" id="CHEBI:29105"/>
    </cofactor>
    <text evidence="11">Binds 1 zinc ion per subunit.</text>
</comment>
<dbReference type="FunFam" id="3.30.930.10:FF:000004">
    <property type="entry name" value="Alanine--tRNA ligase"/>
    <property type="match status" value="1"/>
</dbReference>
<evidence type="ECO:0000256" key="5">
    <source>
        <dbReference type="ARBA" id="ARBA00022741"/>
    </source>
</evidence>
<dbReference type="NCBIfam" id="TIGR00344">
    <property type="entry name" value="alaS"/>
    <property type="match status" value="1"/>
</dbReference>
<dbReference type="Proteomes" id="UP000779900">
    <property type="component" value="Unassembled WGS sequence"/>
</dbReference>
<keyword evidence="10 11" id="KW-0030">Aminoacyl-tRNA synthetase</keyword>
<dbReference type="GO" id="GO:0000049">
    <property type="term" value="F:tRNA binding"/>
    <property type="evidence" value="ECO:0007669"/>
    <property type="project" value="UniProtKB-KW"/>
</dbReference>
<comment type="domain">
    <text evidence="11">Consists of three domains; the N-terminal catalytic domain, the editing domain and the C-terminal C-Ala domain. The editing domain removes incorrectly charged amino acids, while the C-Ala domain, along with tRNA(Ala), serves as a bridge to cooperatively bring together the editing and aminoacylation centers thus stimulating deacylation of misacylated tRNAs.</text>
</comment>
<evidence type="ECO:0000256" key="9">
    <source>
        <dbReference type="ARBA" id="ARBA00022917"/>
    </source>
</evidence>
<keyword evidence="5 11" id="KW-0547">Nucleotide-binding</keyword>
<dbReference type="SUPFAM" id="SSF50447">
    <property type="entry name" value="Translation proteins"/>
    <property type="match status" value="1"/>
</dbReference>
<evidence type="ECO:0000256" key="8">
    <source>
        <dbReference type="ARBA" id="ARBA00022884"/>
    </source>
</evidence>
<dbReference type="InterPro" id="IPR018163">
    <property type="entry name" value="Thr/Ala-tRNA-synth_IIc_edit"/>
</dbReference>
<comment type="function">
    <text evidence="11">Catalyzes the attachment of alanine to tRNA(Ala) in a two-step reaction: alanine is first activated by ATP to form Ala-AMP and then transferred to the acceptor end of tRNA(Ala). Also edits incorrectly charged Ser-tRNA(Ala) and Gly-tRNA(Ala) via its editing domain.</text>
</comment>
<organism evidence="14 15">
    <name type="scientific">candidate division WOR-3 bacterium</name>
    <dbReference type="NCBI Taxonomy" id="2052148"/>
    <lineage>
        <taxon>Bacteria</taxon>
        <taxon>Bacteria division WOR-3</taxon>
    </lineage>
</organism>
<feature type="compositionally biased region" description="Gly residues" evidence="12">
    <location>
        <begin position="833"/>
        <end position="850"/>
    </location>
</feature>
<evidence type="ECO:0000313" key="15">
    <source>
        <dbReference type="Proteomes" id="UP000779900"/>
    </source>
</evidence>
<comment type="similarity">
    <text evidence="1 11">Belongs to the class-II aminoacyl-tRNA synthetase family.</text>
</comment>
<dbReference type="Gene3D" id="2.40.30.130">
    <property type="match status" value="1"/>
</dbReference>
<dbReference type="SMART" id="SM00863">
    <property type="entry name" value="tRNA_SAD"/>
    <property type="match status" value="1"/>
</dbReference>
<evidence type="ECO:0000313" key="14">
    <source>
        <dbReference type="EMBL" id="MBM3330728.1"/>
    </source>
</evidence>
<dbReference type="Gene3D" id="3.30.980.10">
    <property type="entry name" value="Threonyl-trna Synthetase, Chain A, domain 2"/>
    <property type="match status" value="1"/>
</dbReference>
<keyword evidence="7 11" id="KW-0067">ATP-binding</keyword>
<dbReference type="GO" id="GO:0005829">
    <property type="term" value="C:cytosol"/>
    <property type="evidence" value="ECO:0007669"/>
    <property type="project" value="TreeGrafter"/>
</dbReference>
<dbReference type="PANTHER" id="PTHR11777:SF9">
    <property type="entry name" value="ALANINE--TRNA LIGASE, CYTOPLASMIC"/>
    <property type="match status" value="1"/>
</dbReference>
<evidence type="ECO:0000259" key="13">
    <source>
        <dbReference type="PROSITE" id="PS50860"/>
    </source>
</evidence>
<dbReference type="FunFam" id="3.30.980.10:FF:000004">
    <property type="entry name" value="Alanine--tRNA ligase, cytoplasmic"/>
    <property type="match status" value="1"/>
</dbReference>
<dbReference type="InterPro" id="IPR018164">
    <property type="entry name" value="Ala-tRNA-synth_IIc_N"/>
</dbReference>
<dbReference type="InterPro" id="IPR050058">
    <property type="entry name" value="Ala-tRNA_ligase"/>
</dbReference>
<feature type="binding site" evidence="11">
    <location>
        <position position="562"/>
    </location>
    <ligand>
        <name>Zn(2+)</name>
        <dbReference type="ChEBI" id="CHEBI:29105"/>
    </ligand>
</feature>